<sequence length="151" mass="16514">MKRRLKPPGTTRESRHVSVFARLDNAIGFHRTSMESGAGEVEEVKDRCWRCNDGAKDSLDNTSSKSSPPSQNLSAASVLDTHVPQGCRLAARTTRPDTGALFVLQLCSLRQARRRERLPTAFWSGDHAAMLGGNVAVVDQLALERLSVELG</sequence>
<feature type="region of interest" description="Disordered" evidence="1">
    <location>
        <begin position="55"/>
        <end position="77"/>
    </location>
</feature>
<accession>A0A8H6WEJ2</accession>
<dbReference type="EMBL" id="JACAZF010000001">
    <property type="protein sequence ID" value="KAF7314867.1"/>
    <property type="molecule type" value="Genomic_DNA"/>
</dbReference>
<feature type="compositionally biased region" description="Low complexity" evidence="1">
    <location>
        <begin position="60"/>
        <end position="74"/>
    </location>
</feature>
<comment type="caution">
    <text evidence="2">The sequence shown here is derived from an EMBL/GenBank/DDBJ whole genome shotgun (WGS) entry which is preliminary data.</text>
</comment>
<dbReference type="AlphaFoldDB" id="A0A8H6WEJ2"/>
<dbReference type="RefSeq" id="XP_037224890.1">
    <property type="nucleotide sequence ID" value="XM_037356980.1"/>
</dbReference>
<protein>
    <submittedName>
        <fullName evidence="2">Uncharacterized protein</fullName>
    </submittedName>
</protein>
<evidence type="ECO:0000256" key="1">
    <source>
        <dbReference type="SAM" id="MobiDB-lite"/>
    </source>
</evidence>
<keyword evidence="3" id="KW-1185">Reference proteome</keyword>
<name>A0A8H6WEJ2_9AGAR</name>
<proteinExistence type="predicted"/>
<evidence type="ECO:0000313" key="3">
    <source>
        <dbReference type="Proteomes" id="UP000636479"/>
    </source>
</evidence>
<dbReference type="GeneID" id="59339496"/>
<dbReference type="Proteomes" id="UP000636479">
    <property type="component" value="Unassembled WGS sequence"/>
</dbReference>
<evidence type="ECO:0000313" key="2">
    <source>
        <dbReference type="EMBL" id="KAF7314867.1"/>
    </source>
</evidence>
<reference evidence="2" key="1">
    <citation type="submission" date="2020-05" db="EMBL/GenBank/DDBJ databases">
        <title>Mycena genomes resolve the evolution of fungal bioluminescence.</title>
        <authorList>
            <person name="Tsai I.J."/>
        </authorList>
    </citation>
    <scope>NUCLEOTIDE SEQUENCE</scope>
    <source>
        <strain evidence="2">171206Taipei</strain>
    </source>
</reference>
<organism evidence="2 3">
    <name type="scientific">Mycena indigotica</name>
    <dbReference type="NCBI Taxonomy" id="2126181"/>
    <lineage>
        <taxon>Eukaryota</taxon>
        <taxon>Fungi</taxon>
        <taxon>Dikarya</taxon>
        <taxon>Basidiomycota</taxon>
        <taxon>Agaricomycotina</taxon>
        <taxon>Agaricomycetes</taxon>
        <taxon>Agaricomycetidae</taxon>
        <taxon>Agaricales</taxon>
        <taxon>Marasmiineae</taxon>
        <taxon>Mycenaceae</taxon>
        <taxon>Mycena</taxon>
    </lineage>
</organism>
<gene>
    <name evidence="2" type="ORF">MIND_00000300</name>
</gene>